<accession>A0AA88UR15</accession>
<proteinExistence type="predicted"/>
<sequence>MQRYPQNLCKISESSNVAFIACEPHNFEEAAKEDVSKKATDEKMKMIRKHGTWQLVDKPNDKEIIGLKWVFKTKLNEDGSLHKYKARLVAKGFAQQPVIDFSETFAPVARMETIRTVLALAAQLGLLVFQLDVMSAFLHGELEEEVYVEQPQSYVLDKVYRLKKALYGLKQAPRAGTAR</sequence>
<gene>
    <name evidence="2" type="ORF">RJ640_025024</name>
</gene>
<dbReference type="InterPro" id="IPR043502">
    <property type="entry name" value="DNA/RNA_pol_sf"/>
</dbReference>
<organism evidence="2 3">
    <name type="scientific">Escallonia rubra</name>
    <dbReference type="NCBI Taxonomy" id="112253"/>
    <lineage>
        <taxon>Eukaryota</taxon>
        <taxon>Viridiplantae</taxon>
        <taxon>Streptophyta</taxon>
        <taxon>Embryophyta</taxon>
        <taxon>Tracheophyta</taxon>
        <taxon>Spermatophyta</taxon>
        <taxon>Magnoliopsida</taxon>
        <taxon>eudicotyledons</taxon>
        <taxon>Gunneridae</taxon>
        <taxon>Pentapetalae</taxon>
        <taxon>asterids</taxon>
        <taxon>campanulids</taxon>
        <taxon>Escalloniales</taxon>
        <taxon>Escalloniaceae</taxon>
        <taxon>Escallonia</taxon>
    </lineage>
</organism>
<dbReference type="Proteomes" id="UP001187471">
    <property type="component" value="Unassembled WGS sequence"/>
</dbReference>
<dbReference type="EMBL" id="JAVXUO010001222">
    <property type="protein sequence ID" value="KAK2984527.1"/>
    <property type="molecule type" value="Genomic_DNA"/>
</dbReference>
<evidence type="ECO:0000313" key="2">
    <source>
        <dbReference type="EMBL" id="KAK2984527.1"/>
    </source>
</evidence>
<keyword evidence="3" id="KW-1185">Reference proteome</keyword>
<comment type="caution">
    <text evidence="2">The sequence shown here is derived from an EMBL/GenBank/DDBJ whole genome shotgun (WGS) entry which is preliminary data.</text>
</comment>
<dbReference type="InterPro" id="IPR013103">
    <property type="entry name" value="RVT_2"/>
</dbReference>
<dbReference type="SUPFAM" id="SSF56672">
    <property type="entry name" value="DNA/RNA polymerases"/>
    <property type="match status" value="1"/>
</dbReference>
<evidence type="ECO:0000259" key="1">
    <source>
        <dbReference type="Pfam" id="PF07727"/>
    </source>
</evidence>
<protein>
    <recommendedName>
        <fullName evidence="1">Reverse transcriptase Ty1/copia-type domain-containing protein</fullName>
    </recommendedName>
</protein>
<dbReference type="AlphaFoldDB" id="A0AA88UR15"/>
<dbReference type="Pfam" id="PF07727">
    <property type="entry name" value="RVT_2"/>
    <property type="match status" value="1"/>
</dbReference>
<reference evidence="2" key="1">
    <citation type="submission" date="2022-12" db="EMBL/GenBank/DDBJ databases">
        <title>Draft genome assemblies for two species of Escallonia (Escalloniales).</title>
        <authorList>
            <person name="Chanderbali A."/>
            <person name="Dervinis C."/>
            <person name="Anghel I."/>
            <person name="Soltis D."/>
            <person name="Soltis P."/>
            <person name="Zapata F."/>
        </authorList>
    </citation>
    <scope>NUCLEOTIDE SEQUENCE</scope>
    <source>
        <strain evidence="2">UCBG92.1500</strain>
        <tissue evidence="2">Leaf</tissue>
    </source>
</reference>
<evidence type="ECO:0000313" key="3">
    <source>
        <dbReference type="Proteomes" id="UP001187471"/>
    </source>
</evidence>
<name>A0AA88UR15_9ASTE</name>
<feature type="domain" description="Reverse transcriptase Ty1/copia-type" evidence="1">
    <location>
        <begin position="52"/>
        <end position="175"/>
    </location>
</feature>